<keyword evidence="2" id="KW-1185">Reference proteome</keyword>
<accession>A0A917IP31</accession>
<evidence type="ECO:0000313" key="1">
    <source>
        <dbReference type="EMBL" id="GGH58442.1"/>
    </source>
</evidence>
<comment type="caution">
    <text evidence="1">The sequence shown here is derived from an EMBL/GenBank/DDBJ whole genome shotgun (WGS) entry which is preliminary data.</text>
</comment>
<dbReference type="SUPFAM" id="SSF55874">
    <property type="entry name" value="ATPase domain of HSP90 chaperone/DNA topoisomerase II/histidine kinase"/>
    <property type="match status" value="1"/>
</dbReference>
<sequence length="299" mass="33813">MAKVKRVHFQVPEKVIADQLGYEFLCYCSISLYSAKNEELSFDFAGNSYFEANLLSPFGALIASLKAEKNRVELKNVPSHIEDELIKSGFYKVLGEKNFEAETEATIIDFRKFALEDTASFQDYINDQLLAQKDFPILSDRLKKSIIKSLLEIFNNAHSHGKCEFVYTCGQFYPEEGVLKFAISDMGVTIRKNVNDYFESGSNLDGDKTIEWAVQEGNTTKNGKIPGGLGLSLIRSFLKLNEGSIQIISSNGYWEEKKGVKFANTFKNRFLGTIVSFEFNLNDKKTYKLSSEIDPKNVL</sequence>
<reference evidence="1" key="1">
    <citation type="journal article" date="2014" name="Int. J. Syst. Evol. Microbiol.">
        <title>Complete genome sequence of Corynebacterium casei LMG S-19264T (=DSM 44701T), isolated from a smear-ripened cheese.</title>
        <authorList>
            <consortium name="US DOE Joint Genome Institute (JGI-PGF)"/>
            <person name="Walter F."/>
            <person name="Albersmeier A."/>
            <person name="Kalinowski J."/>
            <person name="Ruckert C."/>
        </authorList>
    </citation>
    <scope>NUCLEOTIDE SEQUENCE</scope>
    <source>
        <strain evidence="1">CGMCC 1.15290</strain>
    </source>
</reference>
<dbReference type="EMBL" id="BMIB01000001">
    <property type="protein sequence ID" value="GGH58442.1"/>
    <property type="molecule type" value="Genomic_DNA"/>
</dbReference>
<evidence type="ECO:0008006" key="3">
    <source>
        <dbReference type="Google" id="ProtNLM"/>
    </source>
</evidence>
<dbReference type="Proteomes" id="UP000627292">
    <property type="component" value="Unassembled WGS sequence"/>
</dbReference>
<proteinExistence type="predicted"/>
<dbReference type="AlphaFoldDB" id="A0A917IP31"/>
<organism evidence="1 2">
    <name type="scientific">Filimonas zeae</name>
    <dbReference type="NCBI Taxonomy" id="1737353"/>
    <lineage>
        <taxon>Bacteria</taxon>
        <taxon>Pseudomonadati</taxon>
        <taxon>Bacteroidota</taxon>
        <taxon>Chitinophagia</taxon>
        <taxon>Chitinophagales</taxon>
        <taxon>Chitinophagaceae</taxon>
        <taxon>Filimonas</taxon>
    </lineage>
</organism>
<dbReference type="InterPro" id="IPR036890">
    <property type="entry name" value="HATPase_C_sf"/>
</dbReference>
<name>A0A917IP31_9BACT</name>
<gene>
    <name evidence="1" type="ORF">GCM10011379_04180</name>
</gene>
<protein>
    <recommendedName>
        <fullName evidence="3">Histidine kinase-, DNA gyrase B-, and HSP90-like ATPase</fullName>
    </recommendedName>
</protein>
<reference evidence="1" key="2">
    <citation type="submission" date="2020-09" db="EMBL/GenBank/DDBJ databases">
        <authorList>
            <person name="Sun Q."/>
            <person name="Zhou Y."/>
        </authorList>
    </citation>
    <scope>NUCLEOTIDE SEQUENCE</scope>
    <source>
        <strain evidence="1">CGMCC 1.15290</strain>
    </source>
</reference>
<dbReference type="RefSeq" id="WP_188950235.1">
    <property type="nucleotide sequence ID" value="NZ_BMIB01000001.1"/>
</dbReference>
<dbReference type="Gene3D" id="3.30.565.10">
    <property type="entry name" value="Histidine kinase-like ATPase, C-terminal domain"/>
    <property type="match status" value="1"/>
</dbReference>
<evidence type="ECO:0000313" key="2">
    <source>
        <dbReference type="Proteomes" id="UP000627292"/>
    </source>
</evidence>